<dbReference type="SUPFAM" id="SSF89550">
    <property type="entry name" value="PHP domain-like"/>
    <property type="match status" value="1"/>
</dbReference>
<dbReference type="EC" id="2.7.7.7" evidence="3"/>
<protein>
    <recommendedName>
        <fullName evidence="4">DNA polymerase III subunit alpha</fullName>
        <ecNumber evidence="3">2.7.7.7</ecNumber>
    </recommendedName>
</protein>
<sequence>MECVQLQVRSTYSLLESGLTIERLVQLAVARGYKALALTDTNVLYGAMEFYHACVDAGIKPLLGIRVIVGSEAVIFLAQNKAAYQRLVLLSTLLQTTVPQPDLALLREYRDGCVVIVAEGSMETYHYLADGHAETYFGVYDAEQAATLPAARMVALGNVCYADPEDEVVRLVLQAIKQNERLTYSYVRKQAAGLFYLPTIEEMCNSFAAAPEALVASSEIADSIDVVFDFNEKYLPEYPLPDDADPKDYLTQLCWRGLYKRYGEPTAAQVERLNYELDVICSMDFADYFLVIWDFIRFARQEGIVIGPGRGSAVGSLVAYTLGITNVDPLKYGLLFERFLNPERISLPDIDIDIEDEGRARVVEYVREKYGSERVAHIITFGTFGPKAAFRDCARVFDIPSPDISAVTKQIPFQASNLKHALELVPQMQTTINRNDELKFILDIAVRIEGLARHTSTHAAGVIIGDRPLVEVVPLQNGFDNTLMTQYPMNYLEELGLLKMDFLGLRNLSIIRRVLSRIKLETGQDINITEIPLDDKKAFNIMARGETTGIFQLESAGMRRVLRDMKVSEFEDIVAALSLFRPGPMENIPVYVRRKLGQEKVTYIHKDLEPILHTTYGIIVYQEQVMQVAQKIAGYSLGRADILRRAMGKKDRAILEQERENFIQGSLEQGYTNELANHVYDLILKFANYGFNKSHAVAYAMIAYQMMYLKTHYTAIFLTELLNSVIASEGKIYEYIKEARRFGIRVLPPNVNESMSGFSAPDGQIRMGLLAIKNVGEAATKQIVNERIENGRYTSFQDFIHRNNNRSVTKRVIEQLIDAKAMSDFSDNQAYLHSMIDQTVAINELIFPGAEDLFAVEQVKVDNFSIEEQMEREKKAFGFSMFMHPTSRYSAERANMISLDQGAELIGRQVDAIVYIERIKSIKTKKGDIMVFVTFSDDSATVSATVFPNTYDRYSQILEKGAVVRVNGKFETRNDQLNFIVSQVSIV</sequence>
<proteinExistence type="inferred from homology"/>
<dbReference type="InterPro" id="IPR029460">
    <property type="entry name" value="DNAPol_HHH"/>
</dbReference>
<evidence type="ECO:0000256" key="1">
    <source>
        <dbReference type="ARBA" id="ARBA00004496"/>
    </source>
</evidence>
<dbReference type="GO" id="GO:0006260">
    <property type="term" value="P:DNA replication"/>
    <property type="evidence" value="ECO:0007669"/>
    <property type="project" value="UniProtKB-KW"/>
</dbReference>
<evidence type="ECO:0000256" key="10">
    <source>
        <dbReference type="ARBA" id="ARBA00049244"/>
    </source>
</evidence>
<dbReference type="InterPro" id="IPR004805">
    <property type="entry name" value="DnaE2/DnaE/PolC"/>
</dbReference>
<dbReference type="Proteomes" id="UP000306912">
    <property type="component" value="Unassembled WGS sequence"/>
</dbReference>
<dbReference type="GO" id="GO:0005737">
    <property type="term" value="C:cytoplasm"/>
    <property type="evidence" value="ECO:0007669"/>
    <property type="project" value="UniProtKB-SubCell"/>
</dbReference>
<dbReference type="InterPro" id="IPR004013">
    <property type="entry name" value="PHP_dom"/>
</dbReference>
<evidence type="ECO:0000313" key="12">
    <source>
        <dbReference type="EMBL" id="TLG72128.1"/>
    </source>
</evidence>
<gene>
    <name evidence="12" type="ORF">FEZ08_09875</name>
</gene>
<comment type="function">
    <text evidence="9">DNA polymerase III is a complex, multichain enzyme responsible for most of the replicative synthesis in bacteria. This DNA polymerase also exhibits 3' to 5' exonuclease activity. The alpha chain is the DNA polymerase.</text>
</comment>
<name>A0A5R8Q8U0_9FIRM</name>
<comment type="caution">
    <text evidence="12">The sequence shown here is derived from an EMBL/GenBank/DDBJ whole genome shotgun (WGS) entry which is preliminary data.</text>
</comment>
<comment type="subcellular location">
    <subcellularLocation>
        <location evidence="1">Cytoplasm</location>
    </subcellularLocation>
</comment>
<dbReference type="Pfam" id="PF14579">
    <property type="entry name" value="HHH_6"/>
    <property type="match status" value="1"/>
</dbReference>
<feature type="domain" description="Polymerase/histidinol phosphatase N-terminal" evidence="11">
    <location>
        <begin position="4"/>
        <end position="71"/>
    </location>
</feature>
<dbReference type="Pfam" id="PF02811">
    <property type="entry name" value="PHP"/>
    <property type="match status" value="1"/>
</dbReference>
<dbReference type="SMART" id="SM00481">
    <property type="entry name" value="POLIIIAc"/>
    <property type="match status" value="1"/>
</dbReference>
<keyword evidence="8" id="KW-0239">DNA-directed DNA polymerase</keyword>
<dbReference type="InterPro" id="IPR040982">
    <property type="entry name" value="DNA_pol3_finger"/>
</dbReference>
<comment type="similarity">
    <text evidence="2">Belongs to the DNA polymerase type-C family. DnaE subfamily.</text>
</comment>
<dbReference type="Pfam" id="PF07733">
    <property type="entry name" value="DNA_pol3_alpha"/>
    <property type="match status" value="1"/>
</dbReference>
<dbReference type="InterPro" id="IPR003141">
    <property type="entry name" value="Pol/His_phosphatase_N"/>
</dbReference>
<dbReference type="RefSeq" id="WP_138191895.1">
    <property type="nucleotide sequence ID" value="NZ_VBWP01000009.1"/>
</dbReference>
<evidence type="ECO:0000256" key="4">
    <source>
        <dbReference type="ARBA" id="ARBA00019114"/>
    </source>
</evidence>
<keyword evidence="13" id="KW-1185">Reference proteome</keyword>
<dbReference type="Gene3D" id="1.10.10.1600">
    <property type="entry name" value="Bacterial DNA polymerase III alpha subunit, thumb domain"/>
    <property type="match status" value="1"/>
</dbReference>
<organism evidence="12 13">
    <name type="scientific">Culicoidibacter larvae</name>
    <dbReference type="NCBI Taxonomy" id="2579976"/>
    <lineage>
        <taxon>Bacteria</taxon>
        <taxon>Bacillati</taxon>
        <taxon>Bacillota</taxon>
        <taxon>Culicoidibacteria</taxon>
        <taxon>Culicoidibacterales</taxon>
        <taxon>Culicoidibacteraceae</taxon>
        <taxon>Culicoidibacter</taxon>
    </lineage>
</organism>
<dbReference type="NCBIfam" id="TIGR00594">
    <property type="entry name" value="polc"/>
    <property type="match status" value="1"/>
</dbReference>
<evidence type="ECO:0000256" key="2">
    <source>
        <dbReference type="ARBA" id="ARBA00009496"/>
    </source>
</evidence>
<dbReference type="PANTHER" id="PTHR32294">
    <property type="entry name" value="DNA POLYMERASE III SUBUNIT ALPHA"/>
    <property type="match status" value="1"/>
</dbReference>
<dbReference type="CDD" id="cd04485">
    <property type="entry name" value="DnaE_OBF"/>
    <property type="match status" value="1"/>
</dbReference>
<keyword evidence="5" id="KW-0808">Transferase</keyword>
<dbReference type="EMBL" id="VBWP01000009">
    <property type="protein sequence ID" value="TLG72128.1"/>
    <property type="molecule type" value="Genomic_DNA"/>
</dbReference>
<evidence type="ECO:0000256" key="3">
    <source>
        <dbReference type="ARBA" id="ARBA00012417"/>
    </source>
</evidence>
<dbReference type="AlphaFoldDB" id="A0A5R8Q8U0"/>
<comment type="catalytic activity">
    <reaction evidence="10">
        <text>DNA(n) + a 2'-deoxyribonucleoside 5'-triphosphate = DNA(n+1) + diphosphate</text>
        <dbReference type="Rhea" id="RHEA:22508"/>
        <dbReference type="Rhea" id="RHEA-COMP:17339"/>
        <dbReference type="Rhea" id="RHEA-COMP:17340"/>
        <dbReference type="ChEBI" id="CHEBI:33019"/>
        <dbReference type="ChEBI" id="CHEBI:61560"/>
        <dbReference type="ChEBI" id="CHEBI:173112"/>
        <dbReference type="EC" id="2.7.7.7"/>
    </reaction>
</comment>
<keyword evidence="7" id="KW-0235">DNA replication</keyword>
<evidence type="ECO:0000256" key="6">
    <source>
        <dbReference type="ARBA" id="ARBA00022695"/>
    </source>
</evidence>
<dbReference type="CDD" id="cd07431">
    <property type="entry name" value="PHP_PolIIIA"/>
    <property type="match status" value="1"/>
</dbReference>
<evidence type="ECO:0000256" key="8">
    <source>
        <dbReference type="ARBA" id="ARBA00022932"/>
    </source>
</evidence>
<evidence type="ECO:0000256" key="7">
    <source>
        <dbReference type="ARBA" id="ARBA00022705"/>
    </source>
</evidence>
<dbReference type="GO" id="GO:0003887">
    <property type="term" value="F:DNA-directed DNA polymerase activity"/>
    <property type="evidence" value="ECO:0007669"/>
    <property type="project" value="UniProtKB-KW"/>
</dbReference>
<dbReference type="Gene3D" id="1.10.150.870">
    <property type="match status" value="1"/>
</dbReference>
<evidence type="ECO:0000256" key="9">
    <source>
        <dbReference type="ARBA" id="ARBA00025611"/>
    </source>
</evidence>
<dbReference type="FunCoup" id="A0A5R8Q8U0">
    <property type="interactions" value="302"/>
</dbReference>
<dbReference type="InterPro" id="IPR004365">
    <property type="entry name" value="NA-bd_OB_tRNA"/>
</dbReference>
<dbReference type="InterPro" id="IPR041931">
    <property type="entry name" value="DNA_pol3_alpha_thumb_dom"/>
</dbReference>
<reference evidence="12 13" key="1">
    <citation type="submission" date="2019-05" db="EMBL/GenBank/DDBJ databases">
        <title>Culicoidintestinum kansasii gen. nov., sp. nov. from the gastrointestinal tract of the biting midge, Culicoides sonorensis.</title>
        <authorList>
            <person name="Neupane S."/>
            <person name="Ghosh A."/>
            <person name="Gunther S."/>
            <person name="Martin K."/>
            <person name="Zurek L."/>
        </authorList>
    </citation>
    <scope>NUCLEOTIDE SEQUENCE [LARGE SCALE GENOMIC DNA]</scope>
    <source>
        <strain evidence="12 13">CS-1</strain>
    </source>
</reference>
<dbReference type="Pfam" id="PF17657">
    <property type="entry name" value="DNA_pol3_finger"/>
    <property type="match status" value="1"/>
</dbReference>
<dbReference type="Gene3D" id="3.20.20.140">
    <property type="entry name" value="Metal-dependent hydrolases"/>
    <property type="match status" value="2"/>
</dbReference>
<dbReference type="InterPro" id="IPR016195">
    <property type="entry name" value="Pol/histidinol_Pase-like"/>
</dbReference>
<dbReference type="GO" id="GO:0003676">
    <property type="term" value="F:nucleic acid binding"/>
    <property type="evidence" value="ECO:0007669"/>
    <property type="project" value="InterPro"/>
</dbReference>
<dbReference type="OrthoDB" id="9803237at2"/>
<dbReference type="PANTHER" id="PTHR32294:SF0">
    <property type="entry name" value="DNA POLYMERASE III SUBUNIT ALPHA"/>
    <property type="match status" value="1"/>
</dbReference>
<evidence type="ECO:0000256" key="5">
    <source>
        <dbReference type="ARBA" id="ARBA00022679"/>
    </source>
</evidence>
<dbReference type="Pfam" id="PF01336">
    <property type="entry name" value="tRNA_anti-codon"/>
    <property type="match status" value="1"/>
</dbReference>
<evidence type="ECO:0000259" key="11">
    <source>
        <dbReference type="SMART" id="SM00481"/>
    </source>
</evidence>
<accession>A0A5R8Q8U0</accession>
<dbReference type="GO" id="GO:0008408">
    <property type="term" value="F:3'-5' exonuclease activity"/>
    <property type="evidence" value="ECO:0007669"/>
    <property type="project" value="InterPro"/>
</dbReference>
<evidence type="ECO:0000313" key="13">
    <source>
        <dbReference type="Proteomes" id="UP000306912"/>
    </source>
</evidence>
<dbReference type="InParanoid" id="A0A5R8Q8U0"/>
<dbReference type="InterPro" id="IPR011708">
    <property type="entry name" value="DNA_pol3_alpha_NTPase_dom"/>
</dbReference>
<keyword evidence="6" id="KW-0548">Nucleotidyltransferase</keyword>